<name>A0A654U2N4_MYCTX</name>
<dbReference type="EMBL" id="CGCX01001009">
    <property type="protein sequence ID" value="CFR86997.1"/>
    <property type="molecule type" value="Genomic_DNA"/>
</dbReference>
<gene>
    <name evidence="1" type="ORF">ERS007657_02558</name>
</gene>
<dbReference type="Proteomes" id="UP000046680">
    <property type="component" value="Unassembled WGS sequence"/>
</dbReference>
<organism evidence="1 2">
    <name type="scientific">Mycobacterium tuberculosis</name>
    <dbReference type="NCBI Taxonomy" id="1773"/>
    <lineage>
        <taxon>Bacteria</taxon>
        <taxon>Bacillati</taxon>
        <taxon>Actinomycetota</taxon>
        <taxon>Actinomycetes</taxon>
        <taxon>Mycobacteriales</taxon>
        <taxon>Mycobacteriaceae</taxon>
        <taxon>Mycobacterium</taxon>
        <taxon>Mycobacterium tuberculosis complex</taxon>
    </lineage>
</organism>
<dbReference type="AlphaFoldDB" id="A0A654U2N4"/>
<accession>A0A654U2N4</accession>
<evidence type="ECO:0000313" key="1">
    <source>
        <dbReference type="EMBL" id="CFR86997.1"/>
    </source>
</evidence>
<sequence length="126" mass="13673">MVGQQQGQIRRRARGRECHGADTEILDSLQARRVSIGVGGQHHLGTALEHLGADLVRVADDELRAIPRLAQHVRAGAHTNQHRLVLLDERLEGLQVIGSAGFVGDDHHVPTPQIDVDIGNPDAVDQ</sequence>
<protein>
    <submittedName>
        <fullName evidence="1">Uncharacterized protein</fullName>
    </submittedName>
</protein>
<evidence type="ECO:0000313" key="2">
    <source>
        <dbReference type="Proteomes" id="UP000046680"/>
    </source>
</evidence>
<proteinExistence type="predicted"/>
<reference evidence="1 2" key="1">
    <citation type="submission" date="2015-03" db="EMBL/GenBank/DDBJ databases">
        <authorList>
            <consortium name="Pathogen Informatics"/>
        </authorList>
    </citation>
    <scope>NUCLEOTIDE SEQUENCE [LARGE SCALE GENOMIC DNA]</scope>
    <source>
        <strain evidence="1 2">C09601061</strain>
    </source>
</reference>